<evidence type="ECO:0000313" key="1">
    <source>
        <dbReference type="EMBL" id="ADQ17058.1"/>
    </source>
</evidence>
<reference key="1">
    <citation type="submission" date="2010-11" db="EMBL/GenBank/DDBJ databases">
        <title>The complete genome of Leadbetterella byssophila DSM 17132.</title>
        <authorList>
            <consortium name="US DOE Joint Genome Institute (JGI-PGF)"/>
            <person name="Lucas S."/>
            <person name="Copeland A."/>
            <person name="Lapidus A."/>
            <person name="Glavina del Rio T."/>
            <person name="Dalin E."/>
            <person name="Tice H."/>
            <person name="Bruce D."/>
            <person name="Goodwin L."/>
            <person name="Pitluck S."/>
            <person name="Kyrpides N."/>
            <person name="Mavromatis K."/>
            <person name="Ivanova N."/>
            <person name="Teshima H."/>
            <person name="Brettin T."/>
            <person name="Detter J.C."/>
            <person name="Han C."/>
            <person name="Tapia R."/>
            <person name="Land M."/>
            <person name="Hauser L."/>
            <person name="Markowitz V."/>
            <person name="Cheng J.-F."/>
            <person name="Hugenholtz P."/>
            <person name="Woyke T."/>
            <person name="Wu D."/>
            <person name="Tindall B."/>
            <person name="Pomrenke H.G."/>
            <person name="Brambilla E."/>
            <person name="Klenk H.-P."/>
            <person name="Eisen J.A."/>
        </authorList>
    </citation>
    <scope>NUCLEOTIDE SEQUENCE [LARGE SCALE GENOMIC DNA]</scope>
    <source>
        <strain>DSM 17132</strain>
    </source>
</reference>
<dbReference type="Proteomes" id="UP000007435">
    <property type="component" value="Chromosome"/>
</dbReference>
<dbReference type="STRING" id="649349.Lbys_1339"/>
<dbReference type="EMBL" id="CP002305">
    <property type="protein sequence ID" value="ADQ17058.1"/>
    <property type="molecule type" value="Genomic_DNA"/>
</dbReference>
<organism evidence="1 2">
    <name type="scientific">Leadbetterella byssophila (strain DSM 17132 / JCM 16389 / KACC 11308 / NBRC 106382 / 4M15)</name>
    <dbReference type="NCBI Taxonomy" id="649349"/>
    <lineage>
        <taxon>Bacteria</taxon>
        <taxon>Pseudomonadati</taxon>
        <taxon>Bacteroidota</taxon>
        <taxon>Cytophagia</taxon>
        <taxon>Cytophagales</taxon>
        <taxon>Leadbetterellaceae</taxon>
        <taxon>Leadbetterella</taxon>
    </lineage>
</organism>
<sequence length="74" mass="8370">MEETGKKAFPVQRVIELYKEEGIELTTQQAEQILEFSQKLINIVISQCMTGLAPVESTTGKHHEDCISIRQGQH</sequence>
<keyword evidence="2" id="KW-1185">Reference proteome</keyword>
<dbReference type="AlphaFoldDB" id="E4RVJ4"/>
<proteinExistence type="predicted"/>
<gene>
    <name evidence="1" type="ordered locus">Lbys_1339</name>
</gene>
<dbReference type="HOGENOM" id="CLU_2683304_0_0_10"/>
<protein>
    <submittedName>
        <fullName evidence="1">Uncharacterized protein</fullName>
    </submittedName>
</protein>
<accession>E4RVJ4</accession>
<dbReference type="KEGG" id="lby:Lbys_1339"/>
<reference evidence="1 2" key="2">
    <citation type="journal article" date="2011" name="Stand. Genomic Sci.">
        <title>Complete genome sequence of Leadbetterella byssophila type strain (4M15).</title>
        <authorList>
            <person name="Abt B."/>
            <person name="Teshima H."/>
            <person name="Lucas S."/>
            <person name="Lapidus A."/>
            <person name="Del Rio T.G."/>
            <person name="Nolan M."/>
            <person name="Tice H."/>
            <person name="Cheng J.F."/>
            <person name="Pitluck S."/>
            <person name="Liolios K."/>
            <person name="Pagani I."/>
            <person name="Ivanova N."/>
            <person name="Mavromatis K."/>
            <person name="Pati A."/>
            <person name="Tapia R."/>
            <person name="Han C."/>
            <person name="Goodwin L."/>
            <person name="Chen A."/>
            <person name="Palaniappan K."/>
            <person name="Land M."/>
            <person name="Hauser L."/>
            <person name="Chang Y.J."/>
            <person name="Jeffries C.D."/>
            <person name="Rohde M."/>
            <person name="Goker M."/>
            <person name="Tindall B.J."/>
            <person name="Detter J.C."/>
            <person name="Woyke T."/>
            <person name="Bristow J."/>
            <person name="Eisen J.A."/>
            <person name="Markowitz V."/>
            <person name="Hugenholtz P."/>
            <person name="Klenk H.P."/>
            <person name="Kyrpides N.C."/>
        </authorList>
    </citation>
    <scope>NUCLEOTIDE SEQUENCE [LARGE SCALE GENOMIC DNA]</scope>
    <source>
        <strain evidence="2">DSM 17132 / JCM 16389 / KACC 11308 / NBRC 106382 / 4M15</strain>
    </source>
</reference>
<evidence type="ECO:0000313" key="2">
    <source>
        <dbReference type="Proteomes" id="UP000007435"/>
    </source>
</evidence>
<name>E4RVJ4_LEAB4</name>